<evidence type="ECO:0000256" key="7">
    <source>
        <dbReference type="ARBA" id="ARBA00023224"/>
    </source>
</evidence>
<evidence type="ECO:0000256" key="4">
    <source>
        <dbReference type="ARBA" id="ARBA00023040"/>
    </source>
</evidence>
<dbReference type="Pfam" id="PF00001">
    <property type="entry name" value="7tm_1"/>
    <property type="match status" value="1"/>
</dbReference>
<feature type="transmembrane region" description="Helical" evidence="9">
    <location>
        <begin position="20"/>
        <end position="47"/>
    </location>
</feature>
<gene>
    <name evidence="12" type="primary">LOC116286500</name>
</gene>
<evidence type="ECO:0000313" key="12">
    <source>
        <dbReference type="RefSeq" id="XP_031548888.1"/>
    </source>
</evidence>
<dbReference type="PRINTS" id="PR00237">
    <property type="entry name" value="GPCRRHODOPSN"/>
</dbReference>
<dbReference type="SMART" id="SM01381">
    <property type="entry name" value="7TM_GPCR_Srsx"/>
    <property type="match status" value="1"/>
</dbReference>
<keyword evidence="7 8" id="KW-0807">Transducer</keyword>
<feature type="domain" description="G-protein coupled receptors family 1 profile" evidence="10">
    <location>
        <begin position="38"/>
        <end position="297"/>
    </location>
</feature>
<dbReference type="InParanoid" id="A0A6P8GZE9"/>
<proteinExistence type="inferred from homology"/>
<dbReference type="GeneID" id="116286500"/>
<dbReference type="Proteomes" id="UP000515163">
    <property type="component" value="Unplaced"/>
</dbReference>
<name>A0A6P8GZE9_ACTTE</name>
<evidence type="ECO:0000256" key="3">
    <source>
        <dbReference type="ARBA" id="ARBA00022989"/>
    </source>
</evidence>
<comment type="similarity">
    <text evidence="8">Belongs to the G-protein coupled receptor 1 family.</text>
</comment>
<feature type="transmembrane region" description="Helical" evidence="9">
    <location>
        <begin position="246"/>
        <end position="269"/>
    </location>
</feature>
<dbReference type="InterPro" id="IPR000276">
    <property type="entry name" value="GPCR_Rhodpsn"/>
</dbReference>
<evidence type="ECO:0000256" key="9">
    <source>
        <dbReference type="SAM" id="Phobius"/>
    </source>
</evidence>
<organism evidence="11 12">
    <name type="scientific">Actinia tenebrosa</name>
    <name type="common">Australian red waratah sea anemone</name>
    <dbReference type="NCBI Taxonomy" id="6105"/>
    <lineage>
        <taxon>Eukaryota</taxon>
        <taxon>Metazoa</taxon>
        <taxon>Cnidaria</taxon>
        <taxon>Anthozoa</taxon>
        <taxon>Hexacorallia</taxon>
        <taxon>Actiniaria</taxon>
        <taxon>Actiniidae</taxon>
        <taxon>Actinia</taxon>
    </lineage>
</organism>
<dbReference type="FunCoup" id="A0A6P8GZE9">
    <property type="interactions" value="708"/>
</dbReference>
<comment type="subcellular location">
    <subcellularLocation>
        <location evidence="1">Membrane</location>
        <topology evidence="1">Multi-pass membrane protein</topology>
    </subcellularLocation>
</comment>
<feature type="transmembrane region" description="Helical" evidence="9">
    <location>
        <begin position="138"/>
        <end position="157"/>
    </location>
</feature>
<dbReference type="OrthoDB" id="5964307at2759"/>
<dbReference type="InterPro" id="IPR017452">
    <property type="entry name" value="GPCR_Rhodpsn_7TM"/>
</dbReference>
<dbReference type="GO" id="GO:0004930">
    <property type="term" value="F:G protein-coupled receptor activity"/>
    <property type="evidence" value="ECO:0007669"/>
    <property type="project" value="UniProtKB-KW"/>
</dbReference>
<dbReference type="AlphaFoldDB" id="A0A6P8GZE9"/>
<evidence type="ECO:0000256" key="2">
    <source>
        <dbReference type="ARBA" id="ARBA00022692"/>
    </source>
</evidence>
<reference evidence="12" key="1">
    <citation type="submission" date="2025-08" db="UniProtKB">
        <authorList>
            <consortium name="RefSeq"/>
        </authorList>
    </citation>
    <scope>IDENTIFICATION</scope>
    <source>
        <tissue evidence="12">Tentacle</tissue>
    </source>
</reference>
<dbReference type="PANTHER" id="PTHR24240">
    <property type="entry name" value="OPSIN"/>
    <property type="match status" value="1"/>
</dbReference>
<keyword evidence="3 9" id="KW-1133">Transmembrane helix</keyword>
<evidence type="ECO:0000256" key="5">
    <source>
        <dbReference type="ARBA" id="ARBA00023136"/>
    </source>
</evidence>
<feature type="transmembrane region" description="Helical" evidence="9">
    <location>
        <begin position="281"/>
        <end position="300"/>
    </location>
</feature>
<keyword evidence="11" id="KW-1185">Reference proteome</keyword>
<sequence>MNKTITSSALLEFMNRSPATIAVETSIVLLIGLIAIGGNLLVVISIYRNPSLRTITNYFVLSLAASDVLFPAVGLPPSLIWSIKKRFTFDQKLCTMQAVFTTALAYVSIYMIVLMAINRFVRVCKPQKYRKVFNKITSLLMISFVWVISFTLVTLSITNGDSFAMAHFIPTQIRCGIVYNTQNTFSKTVGNALSAIFVLLPIGIIVYCYFKVFKKIREHKRNIAPASNPSSLGTSVQEIKVTWTMFAVLIGFCSTWIPVVIVTLISNFWLGHVLPRQANMAIPFAVLSSSAINPVIYGVMNTAFRREYTNILRCRSE</sequence>
<evidence type="ECO:0000259" key="10">
    <source>
        <dbReference type="PROSITE" id="PS50262"/>
    </source>
</evidence>
<dbReference type="Gene3D" id="1.20.1070.10">
    <property type="entry name" value="Rhodopsin 7-helix transmembrane proteins"/>
    <property type="match status" value="1"/>
</dbReference>
<dbReference type="PROSITE" id="PS00237">
    <property type="entry name" value="G_PROTEIN_RECEP_F1_1"/>
    <property type="match status" value="1"/>
</dbReference>
<feature type="transmembrane region" description="Helical" evidence="9">
    <location>
        <begin position="192"/>
        <end position="210"/>
    </location>
</feature>
<evidence type="ECO:0000313" key="11">
    <source>
        <dbReference type="Proteomes" id="UP000515163"/>
    </source>
</evidence>
<feature type="transmembrane region" description="Helical" evidence="9">
    <location>
        <begin position="95"/>
        <end position="117"/>
    </location>
</feature>
<dbReference type="CDD" id="cd00637">
    <property type="entry name" value="7tm_classA_rhodopsin-like"/>
    <property type="match status" value="1"/>
</dbReference>
<evidence type="ECO:0000256" key="1">
    <source>
        <dbReference type="ARBA" id="ARBA00004141"/>
    </source>
</evidence>
<keyword evidence="2 8" id="KW-0812">Transmembrane</keyword>
<accession>A0A6P8GZE9</accession>
<dbReference type="PROSITE" id="PS50262">
    <property type="entry name" value="G_PROTEIN_RECEP_F1_2"/>
    <property type="match status" value="1"/>
</dbReference>
<protein>
    <submittedName>
        <fullName evidence="12">Histamine H2 receptor-like</fullName>
    </submittedName>
</protein>
<dbReference type="KEGG" id="aten:116286500"/>
<keyword evidence="6 8" id="KW-0675">Receptor</keyword>
<dbReference type="GO" id="GO:0016020">
    <property type="term" value="C:membrane"/>
    <property type="evidence" value="ECO:0007669"/>
    <property type="project" value="UniProtKB-SubCell"/>
</dbReference>
<dbReference type="InterPro" id="IPR050125">
    <property type="entry name" value="GPCR_opsins"/>
</dbReference>
<keyword evidence="4 8" id="KW-0297">G-protein coupled receptor</keyword>
<feature type="transmembrane region" description="Helical" evidence="9">
    <location>
        <begin position="59"/>
        <end position="83"/>
    </location>
</feature>
<keyword evidence="5 9" id="KW-0472">Membrane</keyword>
<evidence type="ECO:0000256" key="8">
    <source>
        <dbReference type="RuleBase" id="RU000688"/>
    </source>
</evidence>
<dbReference type="SUPFAM" id="SSF81321">
    <property type="entry name" value="Family A G protein-coupled receptor-like"/>
    <property type="match status" value="1"/>
</dbReference>
<dbReference type="RefSeq" id="XP_031548888.1">
    <property type="nucleotide sequence ID" value="XM_031693028.1"/>
</dbReference>
<evidence type="ECO:0000256" key="6">
    <source>
        <dbReference type="ARBA" id="ARBA00023170"/>
    </source>
</evidence>